<protein>
    <recommendedName>
        <fullName evidence="5">Platelet-derived growth factor (PDGF) family profile domain-containing protein</fullName>
    </recommendedName>
</protein>
<gene>
    <name evidence="6" type="ORF">GPM918_LOCUS122</name>
    <name evidence="7" type="ORF">OVA965_LOCUS10262</name>
    <name evidence="8" type="ORF">SRO942_LOCUS123</name>
    <name evidence="9" type="ORF">TMI583_LOCUS10258</name>
</gene>
<evidence type="ECO:0000256" key="3">
    <source>
        <dbReference type="ARBA" id="ARBA00023246"/>
    </source>
</evidence>
<keyword evidence="10" id="KW-1185">Reference proteome</keyword>
<evidence type="ECO:0000313" key="7">
    <source>
        <dbReference type="EMBL" id="CAF0913824.1"/>
    </source>
</evidence>
<dbReference type="InterPro" id="IPR000072">
    <property type="entry name" value="PDGF/VEGF_dom"/>
</dbReference>
<dbReference type="SMART" id="SM00141">
    <property type="entry name" value="PDGF"/>
    <property type="match status" value="1"/>
</dbReference>
<comment type="similarity">
    <text evidence="1 4">Belongs to the PDGF/VEGF growth factor family.</text>
</comment>
<dbReference type="OrthoDB" id="8878063at2759"/>
<evidence type="ECO:0000256" key="4">
    <source>
        <dbReference type="RuleBase" id="RU003818"/>
    </source>
</evidence>
<dbReference type="GO" id="GO:0005615">
    <property type="term" value="C:extracellular space"/>
    <property type="evidence" value="ECO:0007669"/>
    <property type="project" value="TreeGrafter"/>
</dbReference>
<evidence type="ECO:0000256" key="1">
    <source>
        <dbReference type="ARBA" id="ARBA00006686"/>
    </source>
</evidence>
<dbReference type="EMBL" id="CAJOBA010003771">
    <property type="protein sequence ID" value="CAF3692489.1"/>
    <property type="molecule type" value="Genomic_DNA"/>
</dbReference>
<dbReference type="PROSITE" id="PS50278">
    <property type="entry name" value="PDGF_2"/>
    <property type="match status" value="1"/>
</dbReference>
<evidence type="ECO:0000313" key="6">
    <source>
        <dbReference type="EMBL" id="CAF0738507.1"/>
    </source>
</evidence>
<dbReference type="SUPFAM" id="SSF57501">
    <property type="entry name" value="Cystine-knot cytokines"/>
    <property type="match status" value="1"/>
</dbReference>
<keyword evidence="2 4" id="KW-0339">Growth factor</keyword>
<dbReference type="GO" id="GO:0070851">
    <property type="term" value="F:growth factor receptor binding"/>
    <property type="evidence" value="ECO:0007669"/>
    <property type="project" value="TreeGrafter"/>
</dbReference>
<evidence type="ECO:0000256" key="2">
    <source>
        <dbReference type="ARBA" id="ARBA00023030"/>
    </source>
</evidence>
<name>A0A813NF19_9BILA</name>
<dbReference type="Proteomes" id="UP000681722">
    <property type="component" value="Unassembled WGS sequence"/>
</dbReference>
<dbReference type="InterPro" id="IPR029034">
    <property type="entry name" value="Cystine-knot_cytokine"/>
</dbReference>
<dbReference type="Gene3D" id="2.10.90.10">
    <property type="entry name" value="Cystine-knot cytokines"/>
    <property type="match status" value="1"/>
</dbReference>
<organism evidence="6 10">
    <name type="scientific">Didymodactylos carnosus</name>
    <dbReference type="NCBI Taxonomy" id="1234261"/>
    <lineage>
        <taxon>Eukaryota</taxon>
        <taxon>Metazoa</taxon>
        <taxon>Spiralia</taxon>
        <taxon>Gnathifera</taxon>
        <taxon>Rotifera</taxon>
        <taxon>Eurotatoria</taxon>
        <taxon>Bdelloidea</taxon>
        <taxon>Philodinida</taxon>
        <taxon>Philodinidae</taxon>
        <taxon>Didymodactylos</taxon>
    </lineage>
</organism>
<dbReference type="Pfam" id="PF00341">
    <property type="entry name" value="PDGF"/>
    <property type="match status" value="1"/>
</dbReference>
<evidence type="ECO:0000259" key="5">
    <source>
        <dbReference type="PROSITE" id="PS50278"/>
    </source>
</evidence>
<dbReference type="Proteomes" id="UP000682733">
    <property type="component" value="Unassembled WGS sequence"/>
</dbReference>
<dbReference type="PANTHER" id="PTHR11633">
    <property type="entry name" value="PLATELET-DERIVED GROWTH FACTOR"/>
    <property type="match status" value="1"/>
</dbReference>
<keyword evidence="3" id="KW-0497">Mitogen</keyword>
<dbReference type="AlphaFoldDB" id="A0A813NF19"/>
<dbReference type="EMBL" id="CAJOBC010000009">
    <property type="protein sequence ID" value="CAF3516595.1"/>
    <property type="molecule type" value="Genomic_DNA"/>
</dbReference>
<dbReference type="GO" id="GO:0008083">
    <property type="term" value="F:growth factor activity"/>
    <property type="evidence" value="ECO:0007669"/>
    <property type="project" value="UniProtKB-KW"/>
</dbReference>
<dbReference type="GO" id="GO:0008284">
    <property type="term" value="P:positive regulation of cell population proliferation"/>
    <property type="evidence" value="ECO:0007669"/>
    <property type="project" value="TreeGrafter"/>
</dbReference>
<reference evidence="6" key="1">
    <citation type="submission" date="2021-02" db="EMBL/GenBank/DDBJ databases">
        <authorList>
            <person name="Nowell W R."/>
        </authorList>
    </citation>
    <scope>NUCLEOTIDE SEQUENCE</scope>
</reference>
<evidence type="ECO:0000313" key="8">
    <source>
        <dbReference type="EMBL" id="CAF3516595.1"/>
    </source>
</evidence>
<dbReference type="EMBL" id="CAJNOQ010000009">
    <property type="protein sequence ID" value="CAF0738507.1"/>
    <property type="molecule type" value="Genomic_DNA"/>
</dbReference>
<comment type="caution">
    <text evidence="6">The sequence shown here is derived from an EMBL/GenBank/DDBJ whole genome shotgun (WGS) entry which is preliminary data.</text>
</comment>
<feature type="domain" description="Platelet-derived growth factor (PDGF) family profile" evidence="5">
    <location>
        <begin position="65"/>
        <end position="167"/>
    </location>
</feature>
<dbReference type="Proteomes" id="UP000677228">
    <property type="component" value="Unassembled WGS sequence"/>
</dbReference>
<accession>A0A813NF19</accession>
<dbReference type="EMBL" id="CAJNOK010003770">
    <property type="protein sequence ID" value="CAF0913824.1"/>
    <property type="molecule type" value="Genomic_DNA"/>
</dbReference>
<proteinExistence type="inferred from homology"/>
<evidence type="ECO:0000313" key="10">
    <source>
        <dbReference type="Proteomes" id="UP000663829"/>
    </source>
</evidence>
<dbReference type="GO" id="GO:0016020">
    <property type="term" value="C:membrane"/>
    <property type="evidence" value="ECO:0007669"/>
    <property type="project" value="InterPro"/>
</dbReference>
<evidence type="ECO:0000313" key="9">
    <source>
        <dbReference type="EMBL" id="CAF3692489.1"/>
    </source>
</evidence>
<dbReference type="Proteomes" id="UP000663829">
    <property type="component" value="Unassembled WGS sequence"/>
</dbReference>
<sequence length="249" mass="28159">MARLRVHCNVYIQIQIAHFKAQLSKARTLKQALAVYADSDITNKHQVAMQVDMRKMESDINKQLQQYNTEEKTVQYVAGGCLPRVTCIPVYEKQVKMGGVIFPNCVEVHVCSGCCQEAQFTCEPTKTETISFSPIIRFENEGNFRIIALEPFKTINHTECSCKCKLGTDTCPSSAQILDKELCHCRDRICSPACYAMQKCQILHSQQPQCVCKRPIPGQNNSYFCPFGSHPDAYCRCETEAEANKVRVD</sequence>
<dbReference type="PANTHER" id="PTHR11633:SF1">
    <property type="entry name" value="LD28763P"/>
    <property type="match status" value="1"/>
</dbReference>
<dbReference type="GO" id="GO:0051781">
    <property type="term" value="P:positive regulation of cell division"/>
    <property type="evidence" value="ECO:0007669"/>
    <property type="project" value="UniProtKB-KW"/>
</dbReference>